<protein>
    <submittedName>
        <fullName evidence="3">Alkaline shock protein 23</fullName>
    </submittedName>
</protein>
<name>A0A448V1W0_9FIRM</name>
<evidence type="ECO:0000256" key="2">
    <source>
        <dbReference type="SAM" id="MobiDB-lite"/>
    </source>
</evidence>
<feature type="compositionally biased region" description="Low complexity" evidence="2">
    <location>
        <begin position="155"/>
        <end position="167"/>
    </location>
</feature>
<dbReference type="AlphaFoldDB" id="A0A448V1W0"/>
<feature type="region of interest" description="Disordered" evidence="2">
    <location>
        <begin position="1"/>
        <end position="28"/>
    </location>
</feature>
<dbReference type="Pfam" id="PF03780">
    <property type="entry name" value="Asp23"/>
    <property type="match status" value="1"/>
</dbReference>
<keyword evidence="4" id="KW-1185">Reference proteome</keyword>
<organism evidence="3 4">
    <name type="scientific">Aedoeadaptatus ivorii</name>
    <dbReference type="NCBI Taxonomy" id="54006"/>
    <lineage>
        <taxon>Bacteria</taxon>
        <taxon>Bacillati</taxon>
        <taxon>Bacillota</taxon>
        <taxon>Tissierellia</taxon>
        <taxon>Tissierellales</taxon>
        <taxon>Peptoniphilaceae</taxon>
        <taxon>Aedoeadaptatus</taxon>
    </lineage>
</organism>
<reference evidence="3 4" key="1">
    <citation type="submission" date="2018-12" db="EMBL/GenBank/DDBJ databases">
        <authorList>
            <consortium name="Pathogen Informatics"/>
        </authorList>
    </citation>
    <scope>NUCLEOTIDE SEQUENCE [LARGE SCALE GENOMIC DNA]</scope>
    <source>
        <strain evidence="3 4">NCTC13079</strain>
    </source>
</reference>
<evidence type="ECO:0000313" key="3">
    <source>
        <dbReference type="EMBL" id="VEJ35822.1"/>
    </source>
</evidence>
<gene>
    <name evidence="3" type="ORF">NCTC13079_01005</name>
</gene>
<dbReference type="OrthoDB" id="9793465at2"/>
<dbReference type="PANTHER" id="PTHR34297:SF3">
    <property type="entry name" value="ALKALINE SHOCK PROTEIN 23"/>
    <property type="match status" value="1"/>
</dbReference>
<proteinExistence type="inferred from homology"/>
<dbReference type="Proteomes" id="UP000269544">
    <property type="component" value="Chromosome"/>
</dbReference>
<comment type="similarity">
    <text evidence="1">Belongs to the asp23 family.</text>
</comment>
<feature type="compositionally biased region" description="Polar residues" evidence="2">
    <location>
        <begin position="1"/>
        <end position="15"/>
    </location>
</feature>
<dbReference type="KEGG" id="piv:NCTC13079_01005"/>
<dbReference type="RefSeq" id="WP_126465579.1">
    <property type="nucleotide sequence ID" value="NZ_JAUSWF010000003.1"/>
</dbReference>
<feature type="region of interest" description="Disordered" evidence="2">
    <location>
        <begin position="155"/>
        <end position="182"/>
    </location>
</feature>
<dbReference type="InterPro" id="IPR005531">
    <property type="entry name" value="Asp23"/>
</dbReference>
<dbReference type="EMBL" id="LR134523">
    <property type="protein sequence ID" value="VEJ35822.1"/>
    <property type="molecule type" value="Genomic_DNA"/>
</dbReference>
<evidence type="ECO:0000256" key="1">
    <source>
        <dbReference type="ARBA" id="ARBA00005721"/>
    </source>
</evidence>
<evidence type="ECO:0000313" key="4">
    <source>
        <dbReference type="Proteomes" id="UP000269544"/>
    </source>
</evidence>
<dbReference type="PANTHER" id="PTHR34297">
    <property type="entry name" value="HYPOTHETICAL CYTOSOLIC PROTEIN-RELATED"/>
    <property type="match status" value="1"/>
</dbReference>
<sequence>MANNEKMNNQVNDNAVKNAPNVGGEEARDQDYKDSLVFNDAVVEKIVALAAREIKGVLDLKGGFISGIQESFNFGDDETKGVDATIDDKDAVLDVKMILEFGQSAPRIFEELKQYATKQLELMTGLNLVELNVEVVDVMTRKDFEEKKKNNIGNQINNQFANNPPQNVRTEYPTYAPNTPRW</sequence>
<accession>A0A448V1W0</accession>